<dbReference type="VEuPathDB" id="AmoebaDB:NfTy_040980"/>
<protein>
    <submittedName>
        <fullName evidence="2">Uncharacterized protein</fullName>
    </submittedName>
</protein>
<dbReference type="EMBL" id="VFQX01000029">
    <property type="protein sequence ID" value="KAF0978716.1"/>
    <property type="molecule type" value="Genomic_DNA"/>
</dbReference>
<evidence type="ECO:0000313" key="2">
    <source>
        <dbReference type="EMBL" id="KAF0978716.1"/>
    </source>
</evidence>
<keyword evidence="3" id="KW-1185">Reference proteome</keyword>
<dbReference type="SUPFAM" id="SSF50978">
    <property type="entry name" value="WD40 repeat-like"/>
    <property type="match status" value="1"/>
</dbReference>
<feature type="region of interest" description="Disordered" evidence="1">
    <location>
        <begin position="488"/>
        <end position="514"/>
    </location>
</feature>
<name>A0A6A5BU06_NAEFO</name>
<reference evidence="2 3" key="1">
    <citation type="journal article" date="2019" name="Sci. Rep.">
        <title>Nanopore sequencing improves the draft genome of the human pathogenic amoeba Naegleria fowleri.</title>
        <authorList>
            <person name="Liechti N."/>
            <person name="Schurch N."/>
            <person name="Bruggmann R."/>
            <person name="Wittwer M."/>
        </authorList>
    </citation>
    <scope>NUCLEOTIDE SEQUENCE [LARGE SCALE GENOMIC DNA]</scope>
    <source>
        <strain evidence="2 3">ATCC 30894</strain>
    </source>
</reference>
<dbReference type="AlphaFoldDB" id="A0A6A5BU06"/>
<accession>A0A6A5BU06</accession>
<dbReference type="RefSeq" id="XP_044563429.1">
    <property type="nucleotide sequence ID" value="XM_044705741.1"/>
</dbReference>
<dbReference type="Proteomes" id="UP000444721">
    <property type="component" value="Unassembled WGS sequence"/>
</dbReference>
<dbReference type="VEuPathDB" id="AmoebaDB:NF0074990"/>
<evidence type="ECO:0000313" key="3">
    <source>
        <dbReference type="Proteomes" id="UP000444721"/>
    </source>
</evidence>
<gene>
    <name evidence="2" type="ORF">FDP41_002536</name>
</gene>
<dbReference type="InterPro" id="IPR036322">
    <property type="entry name" value="WD40_repeat_dom_sf"/>
</dbReference>
<dbReference type="GeneID" id="68109754"/>
<sequence length="579" mass="65088">MTQIPVTFVSRFNLQVVKKEEGANDHHHHSSEPLCHHEQHHHDGCCHENQGLKQPSCCSHHHSEEGREHHHHYHISSISVLFMGLKDGSISFYAPGASSLTQFSIPQHTSAISNIIQVSHKIISDVDEEHLSKGATPNHQLNIEKRIKKVACKNYFASFSEKDLCVKFWKIYAKEKQQAHQYVLDDTRIELAPTKYIDFSIEMIESVSPDSTTFDSPIVALGNSHDLIYAISERGEVGVWKFGLMSGKIILLSKFNLGRSHHKVKSVSSSRKDRSNPNRLLAYSFIAIAWDDGIIGILEPNYSLLKKRISLIGLDDASHQDFQFNRLFLLKMVIHAFSASIALAVDSEEEDYDETHEDTSESSSQQQALFSYPFESPLNNITYELHLVSLPENSEHLHVLVKQGGEYLVRVFNTAESVPLTSDHFLVEGALRTMEEEFATEAMREGIHDRIFNLKFVGDLMVVSSQDLIEIYSRHEDSSSFCSLIHDEENEEQQQKNSNLIDDGQDPPASSSSFELSSIEFDGRRALLLGCTDGKIRGILVPPAPVGGVVHSHSASTSGSHDGDLETFEVEMPKHCIRK</sequence>
<proteinExistence type="predicted"/>
<dbReference type="VEuPathDB" id="AmoebaDB:FDP41_002536"/>
<dbReference type="OMA" id="YDETHED"/>
<feature type="region of interest" description="Disordered" evidence="1">
    <location>
        <begin position="21"/>
        <end position="45"/>
    </location>
</feature>
<comment type="caution">
    <text evidence="2">The sequence shown here is derived from an EMBL/GenBank/DDBJ whole genome shotgun (WGS) entry which is preliminary data.</text>
</comment>
<organism evidence="2 3">
    <name type="scientific">Naegleria fowleri</name>
    <name type="common">Brain eating amoeba</name>
    <dbReference type="NCBI Taxonomy" id="5763"/>
    <lineage>
        <taxon>Eukaryota</taxon>
        <taxon>Discoba</taxon>
        <taxon>Heterolobosea</taxon>
        <taxon>Tetramitia</taxon>
        <taxon>Eutetramitia</taxon>
        <taxon>Vahlkampfiidae</taxon>
        <taxon>Naegleria</taxon>
    </lineage>
</organism>
<evidence type="ECO:0000256" key="1">
    <source>
        <dbReference type="SAM" id="MobiDB-lite"/>
    </source>
</evidence>
<dbReference type="OrthoDB" id="10266973at2759"/>